<evidence type="ECO:0000313" key="1">
    <source>
        <dbReference type="EMBL" id="TWI55525.1"/>
    </source>
</evidence>
<dbReference type="EMBL" id="VLKY01000004">
    <property type="protein sequence ID" value="TWI55525.1"/>
    <property type="molecule type" value="Genomic_DNA"/>
</dbReference>
<keyword evidence="2" id="KW-1185">Reference proteome</keyword>
<dbReference type="GO" id="GO:0016853">
    <property type="term" value="F:isomerase activity"/>
    <property type="evidence" value="ECO:0007669"/>
    <property type="project" value="UniProtKB-KW"/>
</dbReference>
<proteinExistence type="predicted"/>
<dbReference type="RefSeq" id="WP_145140184.1">
    <property type="nucleotide sequence ID" value="NZ_VLKY01000004.1"/>
</dbReference>
<dbReference type="AlphaFoldDB" id="A0A562QFJ5"/>
<dbReference type="Proteomes" id="UP000316905">
    <property type="component" value="Unassembled WGS sequence"/>
</dbReference>
<reference evidence="1 2" key="1">
    <citation type="journal article" date="2015" name="Stand. Genomic Sci.">
        <title>Genomic Encyclopedia of Bacterial and Archaeal Type Strains, Phase III: the genomes of soil and plant-associated and newly described type strains.</title>
        <authorList>
            <person name="Whitman W.B."/>
            <person name="Woyke T."/>
            <person name="Klenk H.P."/>
            <person name="Zhou Y."/>
            <person name="Lilburn T.G."/>
            <person name="Beck B.J."/>
            <person name="De Vos P."/>
            <person name="Vandamme P."/>
            <person name="Eisen J.A."/>
            <person name="Garrity G."/>
            <person name="Hugenholtz P."/>
            <person name="Kyrpides N.C."/>
        </authorList>
    </citation>
    <scope>NUCLEOTIDE SEQUENCE [LARGE SCALE GENOMIC DNA]</scope>
    <source>
        <strain evidence="1 2">CGMCC 1.6858</strain>
    </source>
</reference>
<evidence type="ECO:0000313" key="2">
    <source>
        <dbReference type="Proteomes" id="UP000316905"/>
    </source>
</evidence>
<comment type="caution">
    <text evidence="1">The sequence shown here is derived from an EMBL/GenBank/DDBJ whole genome shotgun (WGS) entry which is preliminary data.</text>
</comment>
<dbReference type="OrthoDB" id="2237247at2"/>
<keyword evidence="1" id="KW-0413">Isomerase</keyword>
<dbReference type="Gene3D" id="3.20.20.150">
    <property type="entry name" value="Divalent-metal-dependent TIM barrel enzymes"/>
    <property type="match status" value="1"/>
</dbReference>
<dbReference type="InterPro" id="IPR036237">
    <property type="entry name" value="Xyl_isomerase-like_sf"/>
</dbReference>
<organism evidence="1 2">
    <name type="scientific">Pseudomonas duriflava</name>
    <dbReference type="NCBI Taxonomy" id="459528"/>
    <lineage>
        <taxon>Bacteria</taxon>
        <taxon>Pseudomonadati</taxon>
        <taxon>Pseudomonadota</taxon>
        <taxon>Gammaproteobacteria</taxon>
        <taxon>Pseudomonadales</taxon>
        <taxon>Pseudomonadaceae</taxon>
        <taxon>Pseudomonas</taxon>
    </lineage>
</organism>
<protein>
    <submittedName>
        <fullName evidence="1">Sugar phosphate isomerase/epimerase</fullName>
    </submittedName>
</protein>
<gene>
    <name evidence="1" type="ORF">IQ22_01449</name>
</gene>
<dbReference type="SUPFAM" id="SSF51658">
    <property type="entry name" value="Xylose isomerase-like"/>
    <property type="match status" value="1"/>
</dbReference>
<sequence>MKPNVVVTTSAFGADAVRARGQENVLSLIANAGATTVEIRDELFEDIRPELTSLGNSIAVQGLECVYSVPIELWSQGEHQPTLELQPALVRSARLGAYALKISLGHFTPYCDLKALGHQLEASSVRLLIENDQTPHGGRIESLKAFFEAAHQAGLPIGMTFDVGNWHWQNERPDLAAQALGRYVEYVHCKAVRERSGRLHAVAPEEKDLDAWAALFTYFQSGLPRAIEFPLQGDVLRETQRHVINLSRLGLRETHHA</sequence>
<accession>A0A562QFJ5</accession>
<name>A0A562QFJ5_9PSED</name>